<dbReference type="AlphaFoldDB" id="A0A9N9BKC3"/>
<feature type="region of interest" description="Disordered" evidence="1">
    <location>
        <begin position="278"/>
        <end position="297"/>
    </location>
</feature>
<feature type="compositionally biased region" description="Basic and acidic residues" evidence="1">
    <location>
        <begin position="58"/>
        <end position="70"/>
    </location>
</feature>
<feature type="compositionally biased region" description="Low complexity" evidence="1">
    <location>
        <begin position="532"/>
        <end position="551"/>
    </location>
</feature>
<feature type="compositionally biased region" description="Polar residues" evidence="1">
    <location>
        <begin position="612"/>
        <end position="640"/>
    </location>
</feature>
<feature type="compositionally biased region" description="Low complexity" evidence="1">
    <location>
        <begin position="10"/>
        <end position="34"/>
    </location>
</feature>
<feature type="compositionally biased region" description="Polar residues" evidence="1">
    <location>
        <begin position="483"/>
        <end position="503"/>
    </location>
</feature>
<feature type="region of interest" description="Disordered" evidence="1">
    <location>
        <begin position="137"/>
        <end position="156"/>
    </location>
</feature>
<dbReference type="EMBL" id="CAJVPL010001436">
    <property type="protein sequence ID" value="CAG8571074.1"/>
    <property type="molecule type" value="Genomic_DNA"/>
</dbReference>
<feature type="compositionally biased region" description="Polar residues" evidence="1">
    <location>
        <begin position="684"/>
        <end position="708"/>
    </location>
</feature>
<feature type="region of interest" description="Disordered" evidence="1">
    <location>
        <begin position="368"/>
        <end position="390"/>
    </location>
</feature>
<evidence type="ECO:0000313" key="3">
    <source>
        <dbReference type="Proteomes" id="UP000789831"/>
    </source>
</evidence>
<accession>A0A9N9BKC3</accession>
<feature type="compositionally biased region" description="Low complexity" evidence="1">
    <location>
        <begin position="74"/>
        <end position="90"/>
    </location>
</feature>
<reference evidence="2" key="1">
    <citation type="submission" date="2021-06" db="EMBL/GenBank/DDBJ databases">
        <authorList>
            <person name="Kallberg Y."/>
            <person name="Tangrot J."/>
            <person name="Rosling A."/>
        </authorList>
    </citation>
    <scope>NUCLEOTIDE SEQUENCE</scope>
    <source>
        <strain evidence="2">MT106</strain>
    </source>
</reference>
<feature type="compositionally biased region" description="Polar residues" evidence="1">
    <location>
        <begin position="656"/>
        <end position="672"/>
    </location>
</feature>
<gene>
    <name evidence="2" type="ORF">AGERDE_LOCUS7640</name>
</gene>
<feature type="compositionally biased region" description="Basic and acidic residues" evidence="1">
    <location>
        <begin position="405"/>
        <end position="442"/>
    </location>
</feature>
<feature type="compositionally biased region" description="Basic and acidic residues" evidence="1">
    <location>
        <begin position="465"/>
        <end position="482"/>
    </location>
</feature>
<feature type="region of interest" description="Disordered" evidence="1">
    <location>
        <begin position="405"/>
        <end position="710"/>
    </location>
</feature>
<sequence length="889" mass="99514">MTTTPEISNTAPAGIPTAIGPPSNSNFSPDNNGSQIHNSEYQNSYQWKLPMIAVARPKERTKSEYQREFTWKGNPSLSSSVNNINNSNAPTPTPPVDNNLSRPPSSALNIRSETPAKTPEPPKLIDELITSTSNTNSSIIINSNSSNSSTITPNNKPAESKYNGKFMAEPEDFSVAAERFMRKTAGITTNTCDHNNSWKGTLRTEQKESILASSLDDQTKKILALEANRLSKKSRSYSMYSLRDQLKTAEAAEELSSPMTSEYKREFVDWKEYGHQVREESIPKRKETESKLRRRGSWSATSLPEPLKWLGKLNIGEKNTSSSTKLQSTITDSKSIRGVSYNNSRLIPQRPSTSAEFRDYDDYEFNDKFDSKYNNSSNNNNDKRLSRDKYYNSFNRDTKYDNYYKTDSEYRNKSYDDRSHYYDDSRRETQQQQRQHDYDPRYRNRVSQLIDEDKYSERGSQSGSEFDRYSDRGSQFGEHDQYSNHSRNTSYSSQASSLHNKSVTPGLREELLSHPHSSSMHPPPSYIDNLQTRSNYSSSSSVSTPSLPSTPQEYYPNDSRLRKTHMTENSKEDLYMTPSTGYKDHYQSYNNNNPSRNGFYIDDDVPLEMNGRYSSKRSSTPVQLPSPLDNNRISSSSQRGRQLYATPGRSPLASMPHSTVDTSYSPARSPSPTDDGYRKYHQRGISTPIQGYTSRPESRAGSVSSHGTSIEEESVVLTDILRAADTDLLKSLNVQMSVFRTAREEVTPKIGAKPAITTTAKSGTAKTASKNSTSKTGKSSNSKTMRTAGLPTSGLTSLASKRSSLINGKTSLKNKTSTTSPTTNKGHKTSSSASSISSTSSTPSFMFERSNPMPFRNPTSFSDAREALNRARVQVGQMLDLVSNGSFEM</sequence>
<feature type="compositionally biased region" description="Basic and acidic residues" evidence="1">
    <location>
        <begin position="559"/>
        <end position="574"/>
    </location>
</feature>
<feature type="region of interest" description="Disordered" evidence="1">
    <location>
        <begin position="753"/>
        <end position="861"/>
    </location>
</feature>
<feature type="compositionally biased region" description="Basic and acidic residues" evidence="1">
    <location>
        <begin position="381"/>
        <end position="390"/>
    </location>
</feature>
<evidence type="ECO:0000256" key="1">
    <source>
        <dbReference type="SAM" id="MobiDB-lite"/>
    </source>
</evidence>
<proteinExistence type="predicted"/>
<feature type="compositionally biased region" description="Polar residues" evidence="1">
    <location>
        <begin position="793"/>
        <end position="806"/>
    </location>
</feature>
<feature type="compositionally biased region" description="Low complexity" evidence="1">
    <location>
        <begin position="137"/>
        <end position="152"/>
    </location>
</feature>
<feature type="compositionally biased region" description="Polar residues" evidence="1">
    <location>
        <begin position="96"/>
        <end position="112"/>
    </location>
</feature>
<name>A0A9N9BKC3_9GLOM</name>
<feature type="compositionally biased region" description="Polar residues" evidence="1">
    <location>
        <begin position="587"/>
        <end position="596"/>
    </location>
</feature>
<feature type="region of interest" description="Disordered" evidence="1">
    <location>
        <begin position="58"/>
        <end position="123"/>
    </location>
</feature>
<feature type="compositionally biased region" description="Low complexity" evidence="1">
    <location>
        <begin position="757"/>
        <end position="784"/>
    </location>
</feature>
<organism evidence="2 3">
    <name type="scientific">Ambispora gerdemannii</name>
    <dbReference type="NCBI Taxonomy" id="144530"/>
    <lineage>
        <taxon>Eukaryota</taxon>
        <taxon>Fungi</taxon>
        <taxon>Fungi incertae sedis</taxon>
        <taxon>Mucoromycota</taxon>
        <taxon>Glomeromycotina</taxon>
        <taxon>Glomeromycetes</taxon>
        <taxon>Archaeosporales</taxon>
        <taxon>Ambisporaceae</taxon>
        <taxon>Ambispora</taxon>
    </lineage>
</organism>
<feature type="compositionally biased region" description="Low complexity" evidence="1">
    <location>
        <begin position="807"/>
        <end position="844"/>
    </location>
</feature>
<feature type="region of interest" description="Disordered" evidence="1">
    <location>
        <begin position="1"/>
        <end position="41"/>
    </location>
</feature>
<dbReference type="OrthoDB" id="2422757at2759"/>
<feature type="compositionally biased region" description="Basic and acidic residues" evidence="1">
    <location>
        <begin position="278"/>
        <end position="291"/>
    </location>
</feature>
<keyword evidence="3" id="KW-1185">Reference proteome</keyword>
<evidence type="ECO:0000313" key="2">
    <source>
        <dbReference type="EMBL" id="CAG8571074.1"/>
    </source>
</evidence>
<dbReference type="Proteomes" id="UP000789831">
    <property type="component" value="Unassembled WGS sequence"/>
</dbReference>
<protein>
    <submittedName>
        <fullName evidence="2">7724_t:CDS:1</fullName>
    </submittedName>
</protein>
<comment type="caution">
    <text evidence="2">The sequence shown here is derived from an EMBL/GenBank/DDBJ whole genome shotgun (WGS) entry which is preliminary data.</text>
</comment>